<dbReference type="PANTHER" id="PTHR46246:SF1">
    <property type="entry name" value="GUANOSINE-3',5'-BIS(DIPHOSPHATE) 3'-PYROPHOSPHOHYDROLASE MESH1"/>
    <property type="match status" value="1"/>
</dbReference>
<dbReference type="InterPro" id="IPR052194">
    <property type="entry name" value="MESH1"/>
</dbReference>
<evidence type="ECO:0000313" key="1">
    <source>
        <dbReference type="EMBL" id="AQT25249.1"/>
    </source>
</evidence>
<reference evidence="1 2" key="1">
    <citation type="submission" date="2016-12" db="EMBL/GenBank/DDBJ databases">
        <title>Providencia rettgeri phage vB-PreS_PR1 - a deep-branching member of the T5-like siphoviruses.</title>
        <authorList>
            <person name="Oliveira H."/>
            <person name="Pinto G."/>
            <person name="Hendrix H."/>
            <person name="Noben J.-P."/>
            <person name="Gawor J."/>
            <person name="Lobocka M."/>
            <person name="Lavigne R."/>
            <person name="Azeredo J."/>
        </authorList>
    </citation>
    <scope>NUCLEOTIDE SEQUENCE [LARGE SCALE GENOMIC DNA]</scope>
</reference>
<dbReference type="EMBL" id="KY363465">
    <property type="protein sequence ID" value="AQT25249.1"/>
    <property type="molecule type" value="Genomic_DNA"/>
</dbReference>
<sequence>MKDKRLIDAVIFILKHPTWENRANLEILLEGEDIEEIAAEIAGSVARIAHKNQAFRSGEGFSHEDDYTNMHLAGVARIVGREFDFPNDYEHLVTLCAAWLHDVVEDTNLNLESVRRAFGDDVAFIVDRLTKDIDQQLTNNKLYSFVPAVAQVKLADIYRNAETISFSKSKKAASNWALKKLVQIRSFYQPDQVFLDKVKDKLNNLVITE</sequence>
<dbReference type="OrthoDB" id="27601at10239"/>
<gene>
    <name evidence="1" type="ORF">PR1_23</name>
</gene>
<organism evidence="1 2">
    <name type="scientific">Providencia phage vB_PreS_PR1</name>
    <dbReference type="NCBI Taxonomy" id="1931407"/>
    <lineage>
        <taxon>Viruses</taxon>
        <taxon>Duplodnaviria</taxon>
        <taxon>Heunggongvirae</taxon>
        <taxon>Uroviricota</taxon>
        <taxon>Caudoviricetes</taxon>
        <taxon>Demerecviridae</taxon>
        <taxon>Priunavirus</taxon>
        <taxon>Priunavirus PR1</taxon>
    </lineage>
</organism>
<dbReference type="SUPFAM" id="SSF109604">
    <property type="entry name" value="HD-domain/PDEase-like"/>
    <property type="match status" value="1"/>
</dbReference>
<accession>A0A1S6KV06</accession>
<keyword evidence="2" id="KW-1185">Reference proteome</keyword>
<dbReference type="Gene3D" id="1.10.3210.10">
    <property type="entry name" value="Hypothetical protein af1432"/>
    <property type="match status" value="1"/>
</dbReference>
<proteinExistence type="predicted"/>
<evidence type="ECO:0008006" key="3">
    <source>
        <dbReference type="Google" id="ProtNLM"/>
    </source>
</evidence>
<dbReference type="Proteomes" id="UP000222417">
    <property type="component" value="Segment"/>
</dbReference>
<name>A0A1S6KV06_9CAUD</name>
<dbReference type="PANTHER" id="PTHR46246">
    <property type="entry name" value="GUANOSINE-3',5'-BIS(DIPHOSPHATE) 3'-PYROPHOSPHOHYDROLASE MESH1"/>
    <property type="match status" value="1"/>
</dbReference>
<dbReference type="GO" id="GO:0008893">
    <property type="term" value="F:guanosine-3',5'-bis(diphosphate) 3'-diphosphatase activity"/>
    <property type="evidence" value="ECO:0007669"/>
    <property type="project" value="TreeGrafter"/>
</dbReference>
<evidence type="ECO:0000313" key="2">
    <source>
        <dbReference type="Proteomes" id="UP000222417"/>
    </source>
</evidence>
<dbReference type="Pfam" id="PF13328">
    <property type="entry name" value="HD_4"/>
    <property type="match status" value="1"/>
</dbReference>
<protein>
    <recommendedName>
        <fullName evidence="3">HD domain-containing protein</fullName>
    </recommendedName>
</protein>